<dbReference type="PANTHER" id="PTHR34220:SF7">
    <property type="entry name" value="SENSOR HISTIDINE KINASE YPDA"/>
    <property type="match status" value="1"/>
</dbReference>
<sequence length="608" mass="68424">MLGTGYQRLRSYFLNMRIRGKLLLTYLLLILVPVLTIAWITYQRTSGMIESRVVESTRKSFEQANTFLSYKLNNIKDVSSYLYLNPTLTEILGTKGEDTSLREQIDNYQKLIEIIRSVQTSRDIYSIRLFVNSDALYARENITILGMAGITGTDWYKQMLANQQSIYCRPTYDYNYLDARGVQKIISCIRPLSADPATGQPAGILSVDVLEDSLGTIIQQTNITNSGEVYLLDSQGYVISAKDKSKIGTILKEYTEADKELSAEEEVGSGHNPDGSILIRKQVEGTNWQLAAVIPQEEIVGGSRLLARDLLAVLGIFVVIAVLTAIGVSSGITRRIRLLVHHMSRIETEKWDQALPVESRDEIGWLQQHFNRMRENIKQLIRETYQADAAKKNAELKALQAQINPHFLYNTLELIHWMAMKHRAFDISELVGMLAKFFRLSLSGGKDVIPLRDEIEHVRIYLDIQNKRFSGNLDVRFEIEPGLEELAAVKLLLQPLAENAVLHGIREKEEGERGAICIRGCRVGDTIVLEVEDDGVGMDPMQAERLFEESRSGEGGYGIRNVVEKIRLYYGEEYGLSYVTAPGQGTKAVIRLPVVPYPPPSMLPGEEG</sequence>
<dbReference type="PROSITE" id="PS50109">
    <property type="entry name" value="HIS_KIN"/>
    <property type="match status" value="1"/>
</dbReference>
<dbReference type="Pfam" id="PF02743">
    <property type="entry name" value="dCache_1"/>
    <property type="match status" value="1"/>
</dbReference>
<dbReference type="Pfam" id="PF00672">
    <property type="entry name" value="HAMP"/>
    <property type="match status" value="1"/>
</dbReference>
<evidence type="ECO:0000256" key="7">
    <source>
        <dbReference type="ARBA" id="ARBA00022692"/>
    </source>
</evidence>
<dbReference type="Pfam" id="PF02518">
    <property type="entry name" value="HATPase_c"/>
    <property type="match status" value="1"/>
</dbReference>
<gene>
    <name evidence="17" type="ORF">MJA45_06820</name>
</gene>
<dbReference type="EMBL" id="CP130318">
    <property type="protein sequence ID" value="WNQ12740.1"/>
    <property type="molecule type" value="Genomic_DNA"/>
</dbReference>
<keyword evidence="6 17" id="KW-0808">Transferase</keyword>
<dbReference type="Pfam" id="PF06580">
    <property type="entry name" value="His_kinase"/>
    <property type="match status" value="1"/>
</dbReference>
<dbReference type="EC" id="2.7.13.3" evidence="3"/>
<dbReference type="PANTHER" id="PTHR34220">
    <property type="entry name" value="SENSOR HISTIDINE KINASE YPDA"/>
    <property type="match status" value="1"/>
</dbReference>
<dbReference type="RefSeq" id="WP_315606518.1">
    <property type="nucleotide sequence ID" value="NZ_CP130318.1"/>
</dbReference>
<dbReference type="Gene3D" id="3.30.565.10">
    <property type="entry name" value="Histidine kinase-like ATPase, C-terminal domain"/>
    <property type="match status" value="1"/>
</dbReference>
<dbReference type="InterPro" id="IPR036890">
    <property type="entry name" value="HATPase_C_sf"/>
</dbReference>
<dbReference type="InterPro" id="IPR003594">
    <property type="entry name" value="HATPase_dom"/>
</dbReference>
<proteinExistence type="predicted"/>
<dbReference type="InterPro" id="IPR050640">
    <property type="entry name" value="Bact_2-comp_sensor_kinase"/>
</dbReference>
<keyword evidence="12" id="KW-0902">Two-component regulatory system</keyword>
<keyword evidence="10" id="KW-0067">ATP-binding</keyword>
<evidence type="ECO:0000256" key="9">
    <source>
        <dbReference type="ARBA" id="ARBA00022777"/>
    </source>
</evidence>
<evidence type="ECO:0000256" key="5">
    <source>
        <dbReference type="ARBA" id="ARBA00022553"/>
    </source>
</evidence>
<organism evidence="17 18">
    <name type="scientific">Paenibacillus aurantius</name>
    <dbReference type="NCBI Taxonomy" id="2918900"/>
    <lineage>
        <taxon>Bacteria</taxon>
        <taxon>Bacillati</taxon>
        <taxon>Bacillota</taxon>
        <taxon>Bacilli</taxon>
        <taxon>Bacillales</taxon>
        <taxon>Paenibacillaceae</taxon>
        <taxon>Paenibacillus</taxon>
    </lineage>
</organism>
<dbReference type="InterPro" id="IPR005467">
    <property type="entry name" value="His_kinase_dom"/>
</dbReference>
<dbReference type="GO" id="GO:0000155">
    <property type="term" value="F:phosphorelay sensor kinase activity"/>
    <property type="evidence" value="ECO:0007669"/>
    <property type="project" value="InterPro"/>
</dbReference>
<dbReference type="GO" id="GO:0005886">
    <property type="term" value="C:plasma membrane"/>
    <property type="evidence" value="ECO:0007669"/>
    <property type="project" value="UniProtKB-SubCell"/>
</dbReference>
<keyword evidence="5" id="KW-0597">Phosphoprotein</keyword>
<comment type="catalytic activity">
    <reaction evidence="1">
        <text>ATP + protein L-histidine = ADP + protein N-phospho-L-histidine.</text>
        <dbReference type="EC" id="2.7.13.3"/>
    </reaction>
</comment>
<keyword evidence="8" id="KW-0547">Nucleotide-binding</keyword>
<evidence type="ECO:0000256" key="10">
    <source>
        <dbReference type="ARBA" id="ARBA00022840"/>
    </source>
</evidence>
<evidence type="ECO:0000256" key="12">
    <source>
        <dbReference type="ARBA" id="ARBA00023012"/>
    </source>
</evidence>
<keyword evidence="11 14" id="KW-1133">Transmembrane helix</keyword>
<dbReference type="Gene3D" id="3.30.450.20">
    <property type="entry name" value="PAS domain"/>
    <property type="match status" value="1"/>
</dbReference>
<protein>
    <recommendedName>
        <fullName evidence="3">histidine kinase</fullName>
        <ecNumber evidence="3">2.7.13.3</ecNumber>
    </recommendedName>
</protein>
<evidence type="ECO:0000256" key="6">
    <source>
        <dbReference type="ARBA" id="ARBA00022679"/>
    </source>
</evidence>
<keyword evidence="4" id="KW-1003">Cell membrane</keyword>
<evidence type="ECO:0000256" key="13">
    <source>
        <dbReference type="ARBA" id="ARBA00023136"/>
    </source>
</evidence>
<accession>A0AA96LIH7</accession>
<dbReference type="Proteomes" id="UP001305702">
    <property type="component" value="Chromosome"/>
</dbReference>
<dbReference type="SUPFAM" id="SSF55874">
    <property type="entry name" value="ATPase domain of HSP90 chaperone/DNA topoisomerase II/histidine kinase"/>
    <property type="match status" value="1"/>
</dbReference>
<evidence type="ECO:0000256" key="14">
    <source>
        <dbReference type="SAM" id="Phobius"/>
    </source>
</evidence>
<dbReference type="KEGG" id="paun:MJA45_06820"/>
<feature type="domain" description="Histidine kinase" evidence="15">
    <location>
        <begin position="427"/>
        <end position="596"/>
    </location>
</feature>
<feature type="transmembrane region" description="Helical" evidence="14">
    <location>
        <begin position="310"/>
        <end position="333"/>
    </location>
</feature>
<evidence type="ECO:0000256" key="4">
    <source>
        <dbReference type="ARBA" id="ARBA00022475"/>
    </source>
</evidence>
<evidence type="ECO:0000256" key="2">
    <source>
        <dbReference type="ARBA" id="ARBA00004651"/>
    </source>
</evidence>
<dbReference type="CDD" id="cd12912">
    <property type="entry name" value="PDC2_MCP_like"/>
    <property type="match status" value="1"/>
</dbReference>
<feature type="domain" description="HAMP" evidence="16">
    <location>
        <begin position="330"/>
        <end position="382"/>
    </location>
</feature>
<dbReference type="SMART" id="SM00304">
    <property type="entry name" value="HAMP"/>
    <property type="match status" value="1"/>
</dbReference>
<dbReference type="CDD" id="cd06225">
    <property type="entry name" value="HAMP"/>
    <property type="match status" value="1"/>
</dbReference>
<comment type="subcellular location">
    <subcellularLocation>
        <location evidence="2">Cell membrane</location>
        <topology evidence="2">Multi-pass membrane protein</topology>
    </subcellularLocation>
</comment>
<feature type="transmembrane region" description="Helical" evidence="14">
    <location>
        <begin position="21"/>
        <end position="42"/>
    </location>
</feature>
<dbReference type="PROSITE" id="PS50885">
    <property type="entry name" value="HAMP"/>
    <property type="match status" value="1"/>
</dbReference>
<evidence type="ECO:0000259" key="16">
    <source>
        <dbReference type="PROSITE" id="PS50885"/>
    </source>
</evidence>
<keyword evidence="7 14" id="KW-0812">Transmembrane</keyword>
<evidence type="ECO:0000259" key="15">
    <source>
        <dbReference type="PROSITE" id="PS50109"/>
    </source>
</evidence>
<dbReference type="AlphaFoldDB" id="A0AA96LIH7"/>
<dbReference type="GO" id="GO:0005524">
    <property type="term" value="F:ATP binding"/>
    <property type="evidence" value="ECO:0007669"/>
    <property type="project" value="UniProtKB-KW"/>
</dbReference>
<keyword evidence="9 17" id="KW-0418">Kinase</keyword>
<evidence type="ECO:0000313" key="17">
    <source>
        <dbReference type="EMBL" id="WNQ12740.1"/>
    </source>
</evidence>
<dbReference type="InterPro" id="IPR003660">
    <property type="entry name" value="HAMP_dom"/>
</dbReference>
<name>A0AA96LIH7_9BACL</name>
<keyword evidence="13 14" id="KW-0472">Membrane</keyword>
<evidence type="ECO:0000313" key="18">
    <source>
        <dbReference type="Proteomes" id="UP001305702"/>
    </source>
</evidence>
<reference evidence="17 18" key="1">
    <citation type="submission" date="2022-02" db="EMBL/GenBank/DDBJ databases">
        <title>Paenibacillus sp. MBLB1776 Whole Genome Shotgun Sequencing.</title>
        <authorList>
            <person name="Hwang C.Y."/>
            <person name="Cho E.-S."/>
            <person name="Seo M.-J."/>
        </authorList>
    </citation>
    <scope>NUCLEOTIDE SEQUENCE [LARGE SCALE GENOMIC DNA]</scope>
    <source>
        <strain evidence="17 18">MBLB1776</strain>
    </source>
</reference>
<dbReference type="Gene3D" id="6.10.340.10">
    <property type="match status" value="1"/>
</dbReference>
<dbReference type="SMART" id="SM00387">
    <property type="entry name" value="HATPase_c"/>
    <property type="match status" value="1"/>
</dbReference>
<keyword evidence="18" id="KW-1185">Reference proteome</keyword>
<evidence type="ECO:0000256" key="11">
    <source>
        <dbReference type="ARBA" id="ARBA00022989"/>
    </source>
</evidence>
<dbReference type="InterPro" id="IPR010559">
    <property type="entry name" value="Sig_transdc_His_kin_internal"/>
</dbReference>
<evidence type="ECO:0000256" key="8">
    <source>
        <dbReference type="ARBA" id="ARBA00022741"/>
    </source>
</evidence>
<dbReference type="SUPFAM" id="SSF158472">
    <property type="entry name" value="HAMP domain-like"/>
    <property type="match status" value="1"/>
</dbReference>
<dbReference type="InterPro" id="IPR033479">
    <property type="entry name" value="dCache_1"/>
</dbReference>
<evidence type="ECO:0000256" key="1">
    <source>
        <dbReference type="ARBA" id="ARBA00000085"/>
    </source>
</evidence>
<evidence type="ECO:0000256" key="3">
    <source>
        <dbReference type="ARBA" id="ARBA00012438"/>
    </source>
</evidence>